<keyword evidence="4" id="KW-1185">Reference proteome</keyword>
<dbReference type="PANTHER" id="PTHR33361:SF2">
    <property type="entry name" value="DUF885 DOMAIN-CONTAINING PROTEIN"/>
    <property type="match status" value="1"/>
</dbReference>
<dbReference type="InterPro" id="IPR002777">
    <property type="entry name" value="PFD_beta-like"/>
</dbReference>
<accession>A0A819BVS8</accession>
<dbReference type="PANTHER" id="PTHR33361">
    <property type="entry name" value="GLR0591 PROTEIN"/>
    <property type="match status" value="1"/>
</dbReference>
<name>A0A819BVS8_9BILA</name>
<evidence type="ECO:0000256" key="2">
    <source>
        <dbReference type="SAM" id="Coils"/>
    </source>
</evidence>
<dbReference type="GO" id="GO:0006457">
    <property type="term" value="P:protein folding"/>
    <property type="evidence" value="ECO:0007669"/>
    <property type="project" value="InterPro"/>
</dbReference>
<protein>
    <recommendedName>
        <fullName evidence="5">DUF885 domain-containing protein</fullName>
    </recommendedName>
</protein>
<feature type="coiled-coil region" evidence="2">
    <location>
        <begin position="82"/>
        <end position="116"/>
    </location>
</feature>
<dbReference type="CDD" id="cd23165">
    <property type="entry name" value="Prefoldin_4"/>
    <property type="match status" value="1"/>
</dbReference>
<proteinExistence type="inferred from homology"/>
<evidence type="ECO:0008006" key="5">
    <source>
        <dbReference type="Google" id="ProtNLM"/>
    </source>
</evidence>
<comment type="similarity">
    <text evidence="1">Belongs to the prefoldin subunit beta family.</text>
</comment>
<evidence type="ECO:0000313" key="4">
    <source>
        <dbReference type="Proteomes" id="UP000663866"/>
    </source>
</evidence>
<dbReference type="GO" id="GO:0051082">
    <property type="term" value="F:unfolded protein binding"/>
    <property type="evidence" value="ECO:0007669"/>
    <property type="project" value="InterPro"/>
</dbReference>
<dbReference type="Pfam" id="PF01920">
    <property type="entry name" value="Prefoldin_2"/>
    <property type="match status" value="1"/>
</dbReference>
<organism evidence="3 4">
    <name type="scientific">Rotaria magnacalcarata</name>
    <dbReference type="NCBI Taxonomy" id="392030"/>
    <lineage>
        <taxon>Eukaryota</taxon>
        <taxon>Metazoa</taxon>
        <taxon>Spiralia</taxon>
        <taxon>Gnathifera</taxon>
        <taxon>Rotifera</taxon>
        <taxon>Eurotatoria</taxon>
        <taxon>Bdelloidea</taxon>
        <taxon>Philodinida</taxon>
        <taxon>Philodinidae</taxon>
        <taxon>Rotaria</taxon>
    </lineage>
</organism>
<dbReference type="SUPFAM" id="SSF46579">
    <property type="entry name" value="Prefoldin"/>
    <property type="match status" value="1"/>
</dbReference>
<comment type="caution">
    <text evidence="3">The sequence shown here is derived from an EMBL/GenBank/DDBJ whole genome shotgun (WGS) entry which is preliminary data.</text>
</comment>
<dbReference type="Pfam" id="PF05960">
    <property type="entry name" value="DUF885"/>
    <property type="match status" value="1"/>
</dbReference>
<keyword evidence="2" id="KW-0175">Coiled coil</keyword>
<dbReference type="InterPro" id="IPR010281">
    <property type="entry name" value="DUF885"/>
</dbReference>
<gene>
    <name evidence="3" type="ORF">OVN521_LOCUS3707</name>
</gene>
<dbReference type="GO" id="GO:0016272">
    <property type="term" value="C:prefoldin complex"/>
    <property type="evidence" value="ECO:0007669"/>
    <property type="project" value="InterPro"/>
</dbReference>
<dbReference type="AlphaFoldDB" id="A0A819BVS8"/>
<evidence type="ECO:0000256" key="1">
    <source>
        <dbReference type="ARBA" id="ARBA00008045"/>
    </source>
</evidence>
<dbReference type="Proteomes" id="UP000663866">
    <property type="component" value="Unassembled WGS sequence"/>
</dbReference>
<evidence type="ECO:0000313" key="3">
    <source>
        <dbReference type="EMBL" id="CAF3798067.1"/>
    </source>
</evidence>
<dbReference type="EMBL" id="CAJOBG010000324">
    <property type="protein sequence ID" value="CAF3798067.1"/>
    <property type="molecule type" value="Genomic_DNA"/>
</dbReference>
<reference evidence="3" key="1">
    <citation type="submission" date="2021-02" db="EMBL/GenBank/DDBJ databases">
        <authorList>
            <person name="Nowell W R."/>
        </authorList>
    </citation>
    <scope>NUCLEOTIDE SEQUENCE</scope>
</reference>
<sequence>MSTTKDVEVHVEYADQQNINKFARHNAKLTELKEEIETKRKELVSLSDAREALDELSILSDVPTAPLLVGETFLIEPTESILGSLDVRKNKIEKEINDIQQRMQAIQSVLSDLKVKLYGKFETLMDKHIISVFNLEPNVHNLTALDKFKVFRNIDAFTAALQDYASHHKLTEIEQYYFNIETDPRRKVLYEISQTYFNNYFLLIYFILSNPVLITKPIFDNLYRERQLLPEITDHIIDLYESMDSKSSRFFNKVLLDKFISNLDFQSLPDDTTGTEYKTYFTLFSHETNRLKMYLIELVKNPKWLEHPEQGLSEFDPEFYQFAFEYHTGLKIKSSNDFIQIKQWAQKHLDQLMEEVNKTCNRLLTNEEDKQKPIYDKMMLVGQDQSQCWSTKKEMIDSHELRVAKYRHVFIDQNQFKEFNSPGLIILDNPLLAGGYYFKGNFYLNVFDWANGNYKYDVENLVLHETIPGHHLQLDISSNSPNNNYLTEIDDSPCNGFIEGWALFAEHLGDSMLNEPWTYFGYLQSNILRTFRIIAEILLHVEGQTPIQVIELAKQYLTTSEASITSEIYRYRTFPGQACSYKIGLEIFKRIIHEKFHVIEVKDFLRSDLQDWYKQILWQTERPLDVLLAENNVTWSFNE</sequence>
<feature type="coiled-coil region" evidence="2">
    <location>
        <begin position="22"/>
        <end position="49"/>
    </location>
</feature>